<evidence type="ECO:0000256" key="3">
    <source>
        <dbReference type="ARBA" id="ARBA00023125"/>
    </source>
</evidence>
<evidence type="ECO:0000313" key="6">
    <source>
        <dbReference type="EMBL" id="SNX44317.1"/>
    </source>
</evidence>
<dbReference type="InterPro" id="IPR058163">
    <property type="entry name" value="LysR-type_TF_proteobact-type"/>
</dbReference>
<evidence type="ECO:0000256" key="2">
    <source>
        <dbReference type="ARBA" id="ARBA00023015"/>
    </source>
</evidence>
<dbReference type="GO" id="GO:0006351">
    <property type="term" value="P:DNA-templated transcription"/>
    <property type="evidence" value="ECO:0007669"/>
    <property type="project" value="TreeGrafter"/>
</dbReference>
<dbReference type="FunFam" id="3.40.190.290:FF:000012">
    <property type="entry name" value="Transcriptional regulator, LysR family"/>
    <property type="match status" value="1"/>
</dbReference>
<dbReference type="EMBL" id="OANT01000003">
    <property type="protein sequence ID" value="SNX44317.1"/>
    <property type="molecule type" value="Genomic_DNA"/>
</dbReference>
<feature type="domain" description="HTH lysR-type" evidence="5">
    <location>
        <begin position="4"/>
        <end position="61"/>
    </location>
</feature>
<dbReference type="Gene3D" id="1.10.10.10">
    <property type="entry name" value="Winged helix-like DNA-binding domain superfamily/Winged helix DNA-binding domain"/>
    <property type="match status" value="1"/>
</dbReference>
<dbReference type="CDD" id="cd08474">
    <property type="entry name" value="PBP2_CrgA_like_5"/>
    <property type="match status" value="1"/>
</dbReference>
<dbReference type="SUPFAM" id="SSF53850">
    <property type="entry name" value="Periplasmic binding protein-like II"/>
    <property type="match status" value="1"/>
</dbReference>
<dbReference type="FunFam" id="1.10.10.10:FF:000001">
    <property type="entry name" value="LysR family transcriptional regulator"/>
    <property type="match status" value="1"/>
</dbReference>
<dbReference type="InterPro" id="IPR000847">
    <property type="entry name" value="LysR_HTH_N"/>
</dbReference>
<evidence type="ECO:0000313" key="7">
    <source>
        <dbReference type="Proteomes" id="UP000219042"/>
    </source>
</evidence>
<evidence type="ECO:0000259" key="5">
    <source>
        <dbReference type="PROSITE" id="PS50931"/>
    </source>
</evidence>
<dbReference type="GO" id="GO:0043565">
    <property type="term" value="F:sequence-specific DNA binding"/>
    <property type="evidence" value="ECO:0007669"/>
    <property type="project" value="TreeGrafter"/>
</dbReference>
<evidence type="ECO:0000256" key="1">
    <source>
        <dbReference type="ARBA" id="ARBA00009437"/>
    </source>
</evidence>
<dbReference type="Gene3D" id="3.40.190.290">
    <property type="match status" value="1"/>
</dbReference>
<reference evidence="7" key="1">
    <citation type="submission" date="2016-09" db="EMBL/GenBank/DDBJ databases">
        <authorList>
            <person name="Varghese N."/>
            <person name="Submissions S."/>
        </authorList>
    </citation>
    <scope>NUCLEOTIDE SEQUENCE [LARGE SCALE GENOMIC DNA]</scope>
    <source>
        <strain evidence="7">ANC 4466</strain>
    </source>
</reference>
<dbReference type="Pfam" id="PF00126">
    <property type="entry name" value="HTH_1"/>
    <property type="match status" value="1"/>
</dbReference>
<keyword evidence="3" id="KW-0238">DNA-binding</keyword>
<keyword evidence="4" id="KW-0804">Transcription</keyword>
<organism evidence="6 7">
    <name type="scientific">Acinetobacter puyangensis</name>
    <dbReference type="NCBI Taxonomy" id="1096779"/>
    <lineage>
        <taxon>Bacteria</taxon>
        <taxon>Pseudomonadati</taxon>
        <taxon>Pseudomonadota</taxon>
        <taxon>Gammaproteobacteria</taxon>
        <taxon>Moraxellales</taxon>
        <taxon>Moraxellaceae</taxon>
        <taxon>Acinetobacter</taxon>
    </lineage>
</organism>
<comment type="similarity">
    <text evidence="1">Belongs to the LysR transcriptional regulatory family.</text>
</comment>
<dbReference type="PRINTS" id="PR00039">
    <property type="entry name" value="HTHLYSR"/>
</dbReference>
<dbReference type="InterPro" id="IPR036388">
    <property type="entry name" value="WH-like_DNA-bd_sf"/>
</dbReference>
<dbReference type="PANTHER" id="PTHR30537">
    <property type="entry name" value="HTH-TYPE TRANSCRIPTIONAL REGULATOR"/>
    <property type="match status" value="1"/>
</dbReference>
<dbReference type="InterPro" id="IPR005119">
    <property type="entry name" value="LysR_subst-bd"/>
</dbReference>
<dbReference type="PANTHER" id="PTHR30537:SF1">
    <property type="entry name" value="HTH-TYPE TRANSCRIPTIONAL REGULATOR PGRR"/>
    <property type="match status" value="1"/>
</dbReference>
<dbReference type="OrthoDB" id="9813056at2"/>
<proteinExistence type="inferred from homology"/>
<protein>
    <submittedName>
        <fullName evidence="6">Transcriptional regulator, LysR family</fullName>
    </submittedName>
</protein>
<dbReference type="GO" id="GO:0003700">
    <property type="term" value="F:DNA-binding transcription factor activity"/>
    <property type="evidence" value="ECO:0007669"/>
    <property type="project" value="InterPro"/>
</dbReference>
<dbReference type="RefSeq" id="WP_097078579.1">
    <property type="nucleotide sequence ID" value="NZ_BAABHT010000001.1"/>
</dbReference>
<keyword evidence="2" id="KW-0805">Transcription regulation</keyword>
<gene>
    <name evidence="6" type="ORF">SAMN05421731_10351</name>
</gene>
<dbReference type="PROSITE" id="PS50931">
    <property type="entry name" value="HTH_LYSR"/>
    <property type="match status" value="1"/>
</dbReference>
<evidence type="ECO:0000256" key="4">
    <source>
        <dbReference type="ARBA" id="ARBA00023163"/>
    </source>
</evidence>
<dbReference type="InterPro" id="IPR036390">
    <property type="entry name" value="WH_DNA-bd_sf"/>
</dbReference>
<dbReference type="Proteomes" id="UP000219042">
    <property type="component" value="Unassembled WGS sequence"/>
</dbReference>
<dbReference type="AlphaFoldDB" id="A0A240E6D1"/>
<keyword evidence="7" id="KW-1185">Reference proteome</keyword>
<sequence length="298" mass="33738">MTRENLNDLMAFNVVARERSFTKAAAQLGVSQSSLSHTVKALEERLGVKLLTRTTRSVSLTETGERLFNVINPRFGEIEEELVLIKESKDKPAGTIRITAAEHAAMSVLWPKLFKILPDYPDINVEITIDYTMTDIVANRYDAGVRLGGHVAKDMLAVKISPDLRMAVVGTPKYFTRYLIPNHPEELEQHNCINRRLPTYGGIYSWELSNGEQKINVRTMGQIVVNSSSAVLRATLETGGLGFIPEDMVLSYISEGKLIRVLDDWCQPFEGYYIYYVNRQKYSLAFQIIIDALKQETW</sequence>
<dbReference type="SUPFAM" id="SSF46785">
    <property type="entry name" value="Winged helix' DNA-binding domain"/>
    <property type="match status" value="1"/>
</dbReference>
<dbReference type="Pfam" id="PF03466">
    <property type="entry name" value="LysR_substrate"/>
    <property type="match status" value="1"/>
</dbReference>
<name>A0A240E6D1_9GAMM</name>
<accession>A0A240E6D1</accession>